<feature type="domain" description="PI3K/PI4K catalytic" evidence="3">
    <location>
        <begin position="3518"/>
        <end position="3841"/>
    </location>
</feature>
<evidence type="ECO:0008006" key="8">
    <source>
        <dbReference type="Google" id="ProtNLM"/>
    </source>
</evidence>
<dbReference type="InterPro" id="IPR046805">
    <property type="entry name" value="Tra1_ring"/>
</dbReference>
<evidence type="ECO:0000259" key="3">
    <source>
        <dbReference type="PROSITE" id="PS50290"/>
    </source>
</evidence>
<feature type="region of interest" description="Disordered" evidence="2">
    <location>
        <begin position="2004"/>
        <end position="2030"/>
    </location>
</feature>
<dbReference type="SMART" id="SM00146">
    <property type="entry name" value="PI3Kc"/>
    <property type="match status" value="1"/>
</dbReference>
<dbReference type="InterPro" id="IPR046807">
    <property type="entry name" value="Tra1_central"/>
</dbReference>
<sequence>MAFVPTPSPTVVDQTTLMKKYLQFVAALTDNNTPDETKLKMMQEVSENFENVTSSPQYSTFLEHIIPRFLTFLQDGEVQFLQEKPTQQLRKLVLEIIHRIPTNEHLRPHTKNILSVMFRFLEIESEENVLICLRIIIELHKQFRPQISQEIHHFLDFVKQIYKELPKVVARYFENPQVIAENTVPSPEMVGMITSVLVKTAPEREDSETRTHTIIPRGSLSLKVLAELPIIVVLMYQLYKLNIHNVVSEFVPLIMNTIMLQVSPQARQHKLYNKELYADFIAAQIKTLSFLAYIIRIYQDLVGKYSQQMVKGMLQLLTNCPSETAHLRKELLIAAKHILTTDLRSQFIPCMDKLFDESILIGSGYTARETLRPLAYSTLADLVHHVRQNLPLTDLSLAVQLFAKNIDDESLPSSIQTMSCKLLLNLVDCIRSKSEQENGNGRDILMRMLEVFVLKFHTIARYQLATIFKKCKPQSEMGVVEPQGALPGVPTTPALPATPVLPALPPLAPPNPVTPAPPAPATPFDRLGEKEDKQTFQVSDCRSLVKTLVCGVKTITWGITSCKAPGEAQFIPNKQLQPKETQIYIKLVKYAMQALDIYQVQIANNQQTYIRVANCQTVRMKEEKEVLEHFAGVFTMMNPLTFKEIFQTTVPYMVERISKNYALQIVANSFLANLSTSVLFATILVEYLLERLPEMGSNVELSNLYLKLFKLVFGSVSLFAAENEQMLKPHLHKIVNSSMELAQSAKEPYNYFLLLRALFRSIGGGSHDLLYQEFLPLLPNLLQGLNMLQSGLHKQHMKDLFVELCLTVPVRLSSLLPYLPMLMDPLVSALNGSQTLVSQGLRTLELCVDNLQPDFLYDHIQPVRAELMQALWRTLRNPAETISHVAYRVLGKFGGSNRKMLKESQRLQYVVTEVQGPSIKAEFTDCKASIQLPMEKAIETALDCLKSANTEPYYRRQAWEVIKCFLVAMTSLDDNKHALYQLLAHPNFTEKWIPSVIISHRYKAQDTPARRTFEQALTGAFMSAVIKDLRPSALPFVASLIRHYTMVAVAQQCGPFLLQCYQLGSQPNTAMFHSEENGSKGMDPLVLIDAIAICMAYEEKELCKIGEVALAVIFDVASIILGSKERACQLPLFSYIVERLCACCYEQAWYAKLGGVVSIKFLMERLPLIWVLQNQLTFLKALLFVMMDLTGEVSNGAVAMAKTTLEQLLVRCATPLKDEEKTEELLAAQDKSFHMVTHDLVREVTSPNSTVRKQAMHSLQVLAQVTGKSVTIIMEPHKEVLQDMIPPKKHLLRHQPANAQIGLMEGNTFCTTLQPRLFTMDLNVMEHKVFYTELLNLCEAEDAALMKLPCYKSLPSLVPLRIAALNALAACNYLPQSREKIIAALFKALNSTNSELQEAGEACMRKFLEGATIEVDQIHTHMRPLLMMLGDYRSLTLNVVNRLTSVTRLFPNSFNDKFCDQMMQHLRKWMEVVVITHKGGQRSDGSEMKICSAIINLFHLIPAAPQTLVKPLLEVVMKTERAMLIEAGSPFREPLIKFLTRHPSQTVELFMMEATLNDPQWSRMFMSFLKHKEAKPLRDVLASNPSRFAPLLVPAGTAATARPGSPSTNTARLDLQFQAIKIISIIVKNEEGWLAGQHSLVSQLRRVWVSEAFQERHRKDNMAAINWKEPKLLAYCLLSYCKRNFNEIELLFQLLRAFTGRFLCNMTFLKDYMEEEIPKNYSIAHKRALFFRFVEFNDPHFNDELKAKVLQHILNPAFLYSFEKGEGEQLLGPPNPEGDNSESITSVFITKVLDPEKQADLLDSLRIYLLQFSTLLVEHAPHHIHDNNKSRNSKLRRLMTFAWPCLLPKACVDPACKYSGHLLLAHIIAKFAIHKKIVLQVFHSLLKAHTMEARAIVRQAMAILTPAVPARMEDGHQMLTHWTRKIIVEEGHTVPQLVHILHLIVQHFRVYYPVRHHLVQHMISAMQRLGFTPSVTIEQRKLAVDLAEVVIKWELQRIKDALPEAEGADPGGSGEGTSAGGTGGVKRGLSMDSAAGQDVKRFRTATGAVAAVTPPSTSVFGRSTSMPVTETLLTKPVEKQHTDTVVNFLIRIACQVNDSANVAGSPGELLSRRCVSLMKTALRPDMWPRAELKLQWFDKLLMTVEQPAQANFSNICTGLEILCFLLTVLQSPAILTHFKPLQRGIAACMTCGNTKVLRAVHSLLSRLMSVFPTEPSTSTVASKYEELECLYAAVGKVIYEGLTNYEKATSSANPTQLFGTLMILKSACSYNSSYIDRLISVFMRSLQKMVREHLSPQQATPGPTEASTERTGGRGSESGSLITAAASETVTSELVMLSLDLVKSRLSVMSIEMRKNFIQVILTSLIEKSPDAKILRAIVKIVEEWVKNNSPMAANQMPNLREKSILLVKMMTYIEKRFPDDLELNAQFLDLVNYVYRDESLSGSDITSKLEPAFLSGLRCAQPLIRAKFFEVFDLSMKRRVYERLLYICCSQNWEAMSSHFWIKQCIELLLAVCERNSIIGTSCQGSMLPSITNVINLADSHDRAAFAMATHIKQEPRERENSETKEEDVEIDIELAPGDQTAIPKNKEQAEKDTGNQLHMLTNRHDKFLDSLREVKTGALLNALVQLCHISTPLAEKTWVQLFPRLWKILSDRQQHALSGEMSPFLCSGSHQAQRDCQPSALNCFVEAMSQCVPPIPIRPCVLKYLGKTHNLWLRSTLMLEQQAFEKGLSLHSKPKQSTNEFYEQESITPPQQEILDSLAELYSLLQEEDMWAGLWQKRCKFPETSTAIAYEQHGFFEQAQESYEKAMEKARKEHERSNASPAILPEYQLWEDHWIRCSKELNQWEPLTEYGQSKGNSNPYLVLECAWRVSNWGAMKEALVQVELSCPKEMAWKVNMHRGYLAICHPEEQQLNFIERLVEMASSLAIREWRRLPHIVSHVHTPLLQAAQQIIELQEAAQINAGLQPANLGRNTSLHDMKTVVKTWRNRLPIVSDDLSHWSSIFMWRQHHYQAIVTAYETNTQHDPNTSNAMLGVHASASAIIQYGKIGRKQGLVNVSLDILSRIHTIPTVPIIDCFQKIRQQVKCYLQLAGVMGKNECMQGLEVIESTNLKYFTKEMTAEFYALKGMFLAQINKSEEANKAFSAAVQMHDVLVKAWAMWGDYLENIFVKERQLHLGVSALTCYLHACRHQNESKSRKYLAKVLWLLSFDDKNTLADAVDKYCIGVPPIQWLAWIPQLLTCLVGSEGKPLLNLISQVGRVYPQAVYFPIRTLYLTLKIEQRERYKSDSGQQQPSSVGAQTHSASDPGPIRATAPMWRCSRIMHMQRELHPTLLSSLEGIVDQMVWFRENWHEEVLRQLQQGLFKCYSVAFEKSGAVSDAKITPHTLNFVKKLVSTFGVGLENVSNVSTMFSSAASESLARRAQATAQDPVFQKMKGQFTTDFDFSVPGSMKLHNLISKLKKWIKILEAKTKQLPKFFLIEEKCRFLSNFSAQTAEVEIPGEFLMPKPTHYYIKIARFMPRVEIVQKHNTAARRLYIRGHNGKIYPYLVMNDACLTESRREERVLQLLRLLNPCLEKRKETTKRHLFFTVPRVVAVSPQMRLVEDNPSSLSLVEIYKQRCAKKGIEHDNPISRYYDRLATVQARGTQASHQVLRDILKEVQGNMVPRSMLREWALHTFPNATDYWTFRKMFTIQLSLIGLAEFMLHLNRLNPEMLQIAQDTGKLNVSYFRFDINDATGDLDANRPVPFRLTPNISEFLTTIGVSGPLTASMIAVARCFAQPNFKVDGILKAVLRDEIIAWHKKTQEDTSMPLSPAGQPENMDSQQLVSLVQKAVTAIMTRLHNLAQFEGGESKVNTLVAAANSLDNLCRMDPAWHPWL</sequence>
<feature type="domain" description="FATC" evidence="5">
    <location>
        <begin position="3845"/>
        <end position="3877"/>
    </location>
</feature>
<feature type="compositionally biased region" description="Gly residues" evidence="2">
    <location>
        <begin position="2009"/>
        <end position="2026"/>
    </location>
</feature>
<dbReference type="GO" id="GO:0000124">
    <property type="term" value="C:SAGA complex"/>
    <property type="evidence" value="ECO:0007669"/>
    <property type="project" value="TreeGrafter"/>
</dbReference>
<dbReference type="SUPFAM" id="SSF56112">
    <property type="entry name" value="Protein kinase-like (PK-like)"/>
    <property type="match status" value="1"/>
</dbReference>
<feature type="domain" description="FAT" evidence="4">
    <location>
        <begin position="2703"/>
        <end position="3275"/>
    </location>
</feature>
<dbReference type="GO" id="GO:0006355">
    <property type="term" value="P:regulation of DNA-templated transcription"/>
    <property type="evidence" value="ECO:0007669"/>
    <property type="project" value="TreeGrafter"/>
</dbReference>
<dbReference type="Ensembl" id="ENSOTST00005157795.1">
    <property type="protein sequence ID" value="ENSOTSP00005150968.1"/>
    <property type="gene ID" value="ENSOTSG00005003157.2"/>
</dbReference>
<accession>A0AAZ3SD01</accession>
<dbReference type="Proteomes" id="UP000694402">
    <property type="component" value="Unassembled WGS sequence"/>
</dbReference>
<name>A0AAZ3SD01_ONCTS</name>
<dbReference type="InterPro" id="IPR011989">
    <property type="entry name" value="ARM-like"/>
</dbReference>
<dbReference type="InterPro" id="IPR016024">
    <property type="entry name" value="ARM-type_fold"/>
</dbReference>
<dbReference type="GO" id="GO:0006281">
    <property type="term" value="P:DNA repair"/>
    <property type="evidence" value="ECO:0007669"/>
    <property type="project" value="TreeGrafter"/>
</dbReference>
<dbReference type="Pfam" id="PF02259">
    <property type="entry name" value="FAT"/>
    <property type="match status" value="1"/>
</dbReference>
<dbReference type="GO" id="GO:0035267">
    <property type="term" value="C:NuA4 histone acetyltransferase complex"/>
    <property type="evidence" value="ECO:0007669"/>
    <property type="project" value="TreeGrafter"/>
</dbReference>
<feature type="region of interest" description="Disordered" evidence="2">
    <location>
        <begin position="3285"/>
        <end position="3307"/>
    </location>
</feature>
<dbReference type="PROSITE" id="PS51190">
    <property type="entry name" value="FATC"/>
    <property type="match status" value="1"/>
</dbReference>
<evidence type="ECO:0000259" key="5">
    <source>
        <dbReference type="PROSITE" id="PS51190"/>
    </source>
</evidence>
<dbReference type="InterPro" id="IPR011009">
    <property type="entry name" value="Kinase-like_dom_sf"/>
</dbReference>
<dbReference type="InterPro" id="IPR000403">
    <property type="entry name" value="PI3/4_kinase_cat_dom"/>
</dbReference>
<dbReference type="SUPFAM" id="SSF48371">
    <property type="entry name" value="ARM repeat"/>
    <property type="match status" value="3"/>
</dbReference>
<reference evidence="6" key="2">
    <citation type="submission" date="2025-08" db="UniProtKB">
        <authorList>
            <consortium name="Ensembl"/>
        </authorList>
    </citation>
    <scope>IDENTIFICATION</scope>
</reference>
<protein>
    <recommendedName>
        <fullName evidence="8">Transformation/transcription domain-associated protein</fullName>
    </recommendedName>
</protein>
<feature type="compositionally biased region" description="Polar residues" evidence="2">
    <location>
        <begin position="3287"/>
        <end position="3303"/>
    </location>
</feature>
<dbReference type="InterPro" id="IPR014009">
    <property type="entry name" value="PIK_FAT"/>
</dbReference>
<dbReference type="GeneTree" id="ENSGT00390000017961"/>
<evidence type="ECO:0000256" key="1">
    <source>
        <dbReference type="ARBA" id="ARBA00007234"/>
    </source>
</evidence>
<evidence type="ECO:0000313" key="7">
    <source>
        <dbReference type="Proteomes" id="UP000694402"/>
    </source>
</evidence>
<reference evidence="6" key="3">
    <citation type="submission" date="2025-09" db="UniProtKB">
        <authorList>
            <consortium name="Ensembl"/>
        </authorList>
    </citation>
    <scope>IDENTIFICATION</scope>
</reference>
<dbReference type="CDD" id="cd05163">
    <property type="entry name" value="PIKK_TRRAP"/>
    <property type="match status" value="1"/>
</dbReference>
<organism evidence="6 7">
    <name type="scientific">Oncorhynchus tshawytscha</name>
    <name type="common">Chinook salmon</name>
    <name type="synonym">Salmo tshawytscha</name>
    <dbReference type="NCBI Taxonomy" id="74940"/>
    <lineage>
        <taxon>Eukaryota</taxon>
        <taxon>Metazoa</taxon>
        <taxon>Chordata</taxon>
        <taxon>Craniata</taxon>
        <taxon>Vertebrata</taxon>
        <taxon>Euteleostomi</taxon>
        <taxon>Actinopterygii</taxon>
        <taxon>Neopterygii</taxon>
        <taxon>Teleostei</taxon>
        <taxon>Protacanthopterygii</taxon>
        <taxon>Salmoniformes</taxon>
        <taxon>Salmonidae</taxon>
        <taxon>Salmoninae</taxon>
        <taxon>Oncorhynchus</taxon>
    </lineage>
</organism>
<keyword evidence="7" id="KW-1185">Reference proteome</keyword>
<dbReference type="Pfam" id="PF20206">
    <property type="entry name" value="Tra1_ring"/>
    <property type="match status" value="1"/>
</dbReference>
<proteinExistence type="inferred from homology"/>
<dbReference type="Pfam" id="PF00454">
    <property type="entry name" value="PI3_PI4_kinase"/>
    <property type="match status" value="1"/>
</dbReference>
<dbReference type="GO" id="GO:0005634">
    <property type="term" value="C:nucleus"/>
    <property type="evidence" value="ECO:0007669"/>
    <property type="project" value="TreeGrafter"/>
</dbReference>
<dbReference type="InterPro" id="IPR003151">
    <property type="entry name" value="PIK-rel_kinase_FAT"/>
</dbReference>
<reference evidence="7" key="1">
    <citation type="journal article" date="2018" name="PLoS ONE">
        <title>Chinook salmon (Oncorhynchus tshawytscha) genome and transcriptome.</title>
        <authorList>
            <person name="Christensen K.A."/>
            <person name="Leong J.S."/>
            <person name="Sakhrani D."/>
            <person name="Biagi C.A."/>
            <person name="Minkley D.R."/>
            <person name="Withler R.E."/>
            <person name="Rondeau E.B."/>
            <person name="Koop B.F."/>
            <person name="Devlin R.H."/>
        </authorList>
    </citation>
    <scope>NUCLEOTIDE SEQUENCE [LARGE SCALE GENOMIC DNA]</scope>
</reference>
<dbReference type="PROSITE" id="PS50290">
    <property type="entry name" value="PI3_4_KINASE_3"/>
    <property type="match status" value="1"/>
</dbReference>
<evidence type="ECO:0000259" key="4">
    <source>
        <dbReference type="PROSITE" id="PS51189"/>
    </source>
</evidence>
<dbReference type="PANTHER" id="PTHR11139">
    <property type="entry name" value="ATAXIA TELANGIECTASIA MUTATED ATM -RELATED"/>
    <property type="match status" value="1"/>
</dbReference>
<dbReference type="InterPro" id="IPR003152">
    <property type="entry name" value="FATC_dom"/>
</dbReference>
<dbReference type="PANTHER" id="PTHR11139:SF1">
    <property type="entry name" value="TRANSFORMATION_TRANSCRIPTION DOMAIN-ASSOCIATED PROTEIN"/>
    <property type="match status" value="1"/>
</dbReference>
<dbReference type="InterPro" id="IPR050517">
    <property type="entry name" value="DDR_Repair_Kinase"/>
</dbReference>
<dbReference type="SMART" id="SM01343">
    <property type="entry name" value="FATC"/>
    <property type="match status" value="1"/>
</dbReference>
<dbReference type="Pfam" id="PF20175">
    <property type="entry name" value="Tra1_central"/>
    <property type="match status" value="1"/>
</dbReference>
<evidence type="ECO:0000256" key="2">
    <source>
        <dbReference type="SAM" id="MobiDB-lite"/>
    </source>
</evidence>
<evidence type="ECO:0000313" key="6">
    <source>
        <dbReference type="Ensembl" id="ENSOTSP00005150968.1"/>
    </source>
</evidence>
<dbReference type="PROSITE" id="PS51189">
    <property type="entry name" value="FAT"/>
    <property type="match status" value="1"/>
</dbReference>
<gene>
    <name evidence="6" type="primary">TRRAP</name>
</gene>
<feature type="region of interest" description="Disordered" evidence="2">
    <location>
        <begin position="2293"/>
        <end position="2319"/>
    </location>
</feature>
<comment type="similarity">
    <text evidence="1">Belongs to the PI3/PI4-kinase family. TRA1 subfamily.</text>
</comment>
<dbReference type="Gene3D" id="1.25.10.10">
    <property type="entry name" value="Leucine-rich Repeat Variant"/>
    <property type="match status" value="1"/>
</dbReference>